<dbReference type="EMBL" id="CP036271">
    <property type="protein sequence ID" value="QDT56999.1"/>
    <property type="molecule type" value="Genomic_DNA"/>
</dbReference>
<dbReference type="InParanoid" id="A0A517SLJ6"/>
<dbReference type="SUPFAM" id="SSF46689">
    <property type="entry name" value="Homeodomain-like"/>
    <property type="match status" value="1"/>
</dbReference>
<sequence length="166" mass="18458">MKRVIAIVIPFQDDGQSEVAARRGDAGPVTLTADTAFPSLEKGETRIEVVVSDEQAGRILLTVLGDEAKSSNRDLGMQDSPSQLEAAIEQELRDAGPLAHNMLEQIVGRVERQLITDIYKKCDRVKSRAAARLGINRNTLLKKLRQFGEIDEVELERETDPEHPDR</sequence>
<evidence type="ECO:0000259" key="1">
    <source>
        <dbReference type="Pfam" id="PF02954"/>
    </source>
</evidence>
<reference evidence="2 3" key="1">
    <citation type="submission" date="2019-02" db="EMBL/GenBank/DDBJ databases">
        <title>Deep-cultivation of Planctomycetes and their phenomic and genomic characterization uncovers novel biology.</title>
        <authorList>
            <person name="Wiegand S."/>
            <person name="Jogler M."/>
            <person name="Boedeker C."/>
            <person name="Pinto D."/>
            <person name="Vollmers J."/>
            <person name="Rivas-Marin E."/>
            <person name="Kohn T."/>
            <person name="Peeters S.H."/>
            <person name="Heuer A."/>
            <person name="Rast P."/>
            <person name="Oberbeckmann S."/>
            <person name="Bunk B."/>
            <person name="Jeske O."/>
            <person name="Meyerdierks A."/>
            <person name="Storesund J.E."/>
            <person name="Kallscheuer N."/>
            <person name="Luecker S."/>
            <person name="Lage O.M."/>
            <person name="Pohl T."/>
            <person name="Merkel B.J."/>
            <person name="Hornburger P."/>
            <person name="Mueller R.-W."/>
            <person name="Bruemmer F."/>
            <person name="Labrenz M."/>
            <person name="Spormann A.M."/>
            <person name="Op den Camp H."/>
            <person name="Overmann J."/>
            <person name="Amann R."/>
            <person name="Jetten M.S.M."/>
            <person name="Mascher T."/>
            <person name="Medema M.H."/>
            <person name="Devos D.P."/>
            <person name="Kaster A.-K."/>
            <person name="Ovreas L."/>
            <person name="Rohde M."/>
            <person name="Galperin M.Y."/>
            <person name="Jogler C."/>
        </authorList>
    </citation>
    <scope>NUCLEOTIDE SEQUENCE [LARGE SCALE GENOMIC DNA]</scope>
    <source>
        <strain evidence="2 3">Pan44</strain>
    </source>
</reference>
<dbReference type="RefSeq" id="WP_145034401.1">
    <property type="nucleotide sequence ID" value="NZ_CP036271.1"/>
</dbReference>
<dbReference type="OrthoDB" id="9807827at2"/>
<dbReference type="PRINTS" id="PR01590">
    <property type="entry name" value="HTHFIS"/>
</dbReference>
<protein>
    <submittedName>
        <fullName evidence="2">DNA-binding protein Fis</fullName>
    </submittedName>
</protein>
<dbReference type="InterPro" id="IPR009057">
    <property type="entry name" value="Homeodomain-like_sf"/>
</dbReference>
<dbReference type="Pfam" id="PF02954">
    <property type="entry name" value="HTH_8"/>
    <property type="match status" value="1"/>
</dbReference>
<dbReference type="GO" id="GO:0043565">
    <property type="term" value="F:sequence-specific DNA binding"/>
    <property type="evidence" value="ECO:0007669"/>
    <property type="project" value="InterPro"/>
</dbReference>
<evidence type="ECO:0000313" key="2">
    <source>
        <dbReference type="EMBL" id="QDT56999.1"/>
    </source>
</evidence>
<accession>A0A517SLJ6</accession>
<dbReference type="KEGG" id="ccos:Pan44_50630"/>
<dbReference type="Proteomes" id="UP000315700">
    <property type="component" value="Chromosome"/>
</dbReference>
<keyword evidence="2" id="KW-0238">DNA-binding</keyword>
<keyword evidence="3" id="KW-1185">Reference proteome</keyword>
<dbReference type="Gene3D" id="1.10.10.60">
    <property type="entry name" value="Homeodomain-like"/>
    <property type="match status" value="1"/>
</dbReference>
<organism evidence="2 3">
    <name type="scientific">Caulifigura coniformis</name>
    <dbReference type="NCBI Taxonomy" id="2527983"/>
    <lineage>
        <taxon>Bacteria</taxon>
        <taxon>Pseudomonadati</taxon>
        <taxon>Planctomycetota</taxon>
        <taxon>Planctomycetia</taxon>
        <taxon>Planctomycetales</taxon>
        <taxon>Planctomycetaceae</taxon>
        <taxon>Caulifigura</taxon>
    </lineage>
</organism>
<dbReference type="AlphaFoldDB" id="A0A517SLJ6"/>
<evidence type="ECO:0000313" key="3">
    <source>
        <dbReference type="Proteomes" id="UP000315700"/>
    </source>
</evidence>
<name>A0A517SLJ6_9PLAN</name>
<proteinExistence type="predicted"/>
<dbReference type="InterPro" id="IPR002197">
    <property type="entry name" value="HTH_Fis"/>
</dbReference>
<feature type="domain" description="DNA binding HTH" evidence="1">
    <location>
        <begin position="109"/>
        <end position="147"/>
    </location>
</feature>
<gene>
    <name evidence="2" type="ORF">Pan44_50630</name>
</gene>